<dbReference type="Proteomes" id="UP000664169">
    <property type="component" value="Unassembled WGS sequence"/>
</dbReference>
<protein>
    <recommendedName>
        <fullName evidence="3">F-box domain-containing protein</fullName>
    </recommendedName>
</protein>
<dbReference type="SUPFAM" id="SSF81383">
    <property type="entry name" value="F-box domain"/>
    <property type="match status" value="1"/>
</dbReference>
<comment type="caution">
    <text evidence="1">The sequence shown here is derived from an EMBL/GenBank/DDBJ whole genome shotgun (WGS) entry which is preliminary data.</text>
</comment>
<dbReference type="EMBL" id="CAJPDQ010000040">
    <property type="protein sequence ID" value="CAF9931831.1"/>
    <property type="molecule type" value="Genomic_DNA"/>
</dbReference>
<organism evidence="1 2">
    <name type="scientific">Gomphillus americanus</name>
    <dbReference type="NCBI Taxonomy" id="1940652"/>
    <lineage>
        <taxon>Eukaryota</taxon>
        <taxon>Fungi</taxon>
        <taxon>Dikarya</taxon>
        <taxon>Ascomycota</taxon>
        <taxon>Pezizomycotina</taxon>
        <taxon>Lecanoromycetes</taxon>
        <taxon>OSLEUM clade</taxon>
        <taxon>Ostropomycetidae</taxon>
        <taxon>Ostropales</taxon>
        <taxon>Graphidaceae</taxon>
        <taxon>Gomphilloideae</taxon>
        <taxon>Gomphillus</taxon>
    </lineage>
</organism>
<dbReference type="OrthoDB" id="3932329at2759"/>
<evidence type="ECO:0000313" key="1">
    <source>
        <dbReference type="EMBL" id="CAF9931831.1"/>
    </source>
</evidence>
<dbReference type="AlphaFoldDB" id="A0A8H3FW63"/>
<dbReference type="Gene3D" id="1.20.1280.50">
    <property type="match status" value="1"/>
</dbReference>
<proteinExistence type="predicted"/>
<accession>A0A8H3FW63</accession>
<sequence>MQKVSFLSTNNHTISRLSQSSAICNFPAEIIMIIGNYLNLSSIFSMRETCWHFSQCIELNQWFWYTRFIRYELFGFMFTHESQDVIADIEAKAVKRGLLPNKMDWMSLLKQMSAFSSFAGGGCLDSAPPTFRNRRRIWKILEMMETDIADVPVARHIDLIGPVDKIADKANPTTLLGQYI</sequence>
<name>A0A8H3FW63_9LECA</name>
<gene>
    <name evidence="1" type="ORF">GOMPHAMPRED_006414</name>
</gene>
<keyword evidence="2" id="KW-1185">Reference proteome</keyword>
<evidence type="ECO:0008006" key="3">
    <source>
        <dbReference type="Google" id="ProtNLM"/>
    </source>
</evidence>
<evidence type="ECO:0000313" key="2">
    <source>
        <dbReference type="Proteomes" id="UP000664169"/>
    </source>
</evidence>
<reference evidence="1" key="1">
    <citation type="submission" date="2021-03" db="EMBL/GenBank/DDBJ databases">
        <authorList>
            <person name="Tagirdzhanova G."/>
        </authorList>
    </citation>
    <scope>NUCLEOTIDE SEQUENCE</scope>
</reference>
<dbReference type="InterPro" id="IPR036047">
    <property type="entry name" value="F-box-like_dom_sf"/>
</dbReference>